<proteinExistence type="predicted"/>
<dbReference type="Proteomes" id="UP001472677">
    <property type="component" value="Unassembled WGS sequence"/>
</dbReference>
<protein>
    <submittedName>
        <fullName evidence="1">Uncharacterized protein</fullName>
    </submittedName>
</protein>
<reference evidence="1 2" key="1">
    <citation type="journal article" date="2024" name="G3 (Bethesda)">
        <title>Genome assembly of Hibiscus sabdariffa L. provides insights into metabolisms of medicinal natural products.</title>
        <authorList>
            <person name="Kim T."/>
        </authorList>
    </citation>
    <scope>NUCLEOTIDE SEQUENCE [LARGE SCALE GENOMIC DNA]</scope>
    <source>
        <strain evidence="1">TK-2024</strain>
        <tissue evidence="1">Old leaves</tissue>
    </source>
</reference>
<dbReference type="EMBL" id="JBBPBM010000012">
    <property type="protein sequence ID" value="KAK8562285.1"/>
    <property type="molecule type" value="Genomic_DNA"/>
</dbReference>
<name>A0ABR2EJW5_9ROSI</name>
<accession>A0ABR2EJW5</accession>
<sequence>MQQCVVNLRASWRVFYGMGQMTKGDCIGLNGHIYVYRKFWVVSVLQILVFRAGLVGKMDLEVRKRHDGLWQQIISGKYNYASNCLIPPYRSPNRFSWIWNGVLNSFYKEDNVGVCLRSNFILQLGDGKSIAF</sequence>
<comment type="caution">
    <text evidence="1">The sequence shown here is derived from an EMBL/GenBank/DDBJ whole genome shotgun (WGS) entry which is preliminary data.</text>
</comment>
<evidence type="ECO:0000313" key="1">
    <source>
        <dbReference type="EMBL" id="KAK8562285.1"/>
    </source>
</evidence>
<organism evidence="1 2">
    <name type="scientific">Hibiscus sabdariffa</name>
    <name type="common">roselle</name>
    <dbReference type="NCBI Taxonomy" id="183260"/>
    <lineage>
        <taxon>Eukaryota</taxon>
        <taxon>Viridiplantae</taxon>
        <taxon>Streptophyta</taxon>
        <taxon>Embryophyta</taxon>
        <taxon>Tracheophyta</taxon>
        <taxon>Spermatophyta</taxon>
        <taxon>Magnoliopsida</taxon>
        <taxon>eudicotyledons</taxon>
        <taxon>Gunneridae</taxon>
        <taxon>Pentapetalae</taxon>
        <taxon>rosids</taxon>
        <taxon>malvids</taxon>
        <taxon>Malvales</taxon>
        <taxon>Malvaceae</taxon>
        <taxon>Malvoideae</taxon>
        <taxon>Hibiscus</taxon>
    </lineage>
</organism>
<gene>
    <name evidence="1" type="ORF">V6N12_010369</name>
</gene>
<evidence type="ECO:0000313" key="2">
    <source>
        <dbReference type="Proteomes" id="UP001472677"/>
    </source>
</evidence>
<keyword evidence="2" id="KW-1185">Reference proteome</keyword>